<keyword evidence="1" id="KW-1133">Transmembrane helix</keyword>
<keyword evidence="1" id="KW-0472">Membrane</keyword>
<accession>J3MVD8</accession>
<feature type="transmembrane region" description="Helical" evidence="1">
    <location>
        <begin position="69"/>
        <end position="87"/>
    </location>
</feature>
<name>J3MVD8_ORYBR</name>
<protein>
    <submittedName>
        <fullName evidence="2">Uncharacterized protein</fullName>
    </submittedName>
</protein>
<feature type="transmembrane region" description="Helical" evidence="1">
    <location>
        <begin position="37"/>
        <end position="57"/>
    </location>
</feature>
<dbReference type="Proteomes" id="UP000006038">
    <property type="component" value="Chromosome 8"/>
</dbReference>
<dbReference type="HOGENOM" id="CLU_2324147_0_0_1"/>
<proteinExistence type="predicted"/>
<evidence type="ECO:0000313" key="2">
    <source>
        <dbReference type="EnsemblPlants" id="OB08G30690.1"/>
    </source>
</evidence>
<evidence type="ECO:0000256" key="1">
    <source>
        <dbReference type="SAM" id="Phobius"/>
    </source>
</evidence>
<keyword evidence="3" id="KW-1185">Reference proteome</keyword>
<dbReference type="AlphaFoldDB" id="J3MVD8"/>
<feature type="transmembrane region" description="Helical" evidence="1">
    <location>
        <begin position="14"/>
        <end position="30"/>
    </location>
</feature>
<dbReference type="Gramene" id="OB08G30690.1">
    <property type="protein sequence ID" value="OB08G30690.1"/>
    <property type="gene ID" value="OB08G30690"/>
</dbReference>
<reference evidence="2" key="2">
    <citation type="submission" date="2013-04" db="UniProtKB">
        <authorList>
            <consortium name="EnsemblPlants"/>
        </authorList>
    </citation>
    <scope>IDENTIFICATION</scope>
</reference>
<reference evidence="2" key="1">
    <citation type="journal article" date="2013" name="Nat. Commun.">
        <title>Whole-genome sequencing of Oryza brachyantha reveals mechanisms underlying Oryza genome evolution.</title>
        <authorList>
            <person name="Chen J."/>
            <person name="Huang Q."/>
            <person name="Gao D."/>
            <person name="Wang J."/>
            <person name="Lang Y."/>
            <person name="Liu T."/>
            <person name="Li B."/>
            <person name="Bai Z."/>
            <person name="Luis Goicoechea J."/>
            <person name="Liang C."/>
            <person name="Chen C."/>
            <person name="Zhang W."/>
            <person name="Sun S."/>
            <person name="Liao Y."/>
            <person name="Zhang X."/>
            <person name="Yang L."/>
            <person name="Song C."/>
            <person name="Wang M."/>
            <person name="Shi J."/>
            <person name="Liu G."/>
            <person name="Liu J."/>
            <person name="Zhou H."/>
            <person name="Zhou W."/>
            <person name="Yu Q."/>
            <person name="An N."/>
            <person name="Chen Y."/>
            <person name="Cai Q."/>
            <person name="Wang B."/>
            <person name="Liu B."/>
            <person name="Min J."/>
            <person name="Huang Y."/>
            <person name="Wu H."/>
            <person name="Li Z."/>
            <person name="Zhang Y."/>
            <person name="Yin Y."/>
            <person name="Song W."/>
            <person name="Jiang J."/>
            <person name="Jackson S.A."/>
            <person name="Wing R.A."/>
            <person name="Wang J."/>
            <person name="Chen M."/>
        </authorList>
    </citation>
    <scope>NUCLEOTIDE SEQUENCE [LARGE SCALE GENOMIC DNA]</scope>
    <source>
        <strain evidence="2">cv. IRGC 101232</strain>
    </source>
</reference>
<organism evidence="2">
    <name type="scientific">Oryza brachyantha</name>
    <name type="common">malo sina</name>
    <dbReference type="NCBI Taxonomy" id="4533"/>
    <lineage>
        <taxon>Eukaryota</taxon>
        <taxon>Viridiplantae</taxon>
        <taxon>Streptophyta</taxon>
        <taxon>Embryophyta</taxon>
        <taxon>Tracheophyta</taxon>
        <taxon>Spermatophyta</taxon>
        <taxon>Magnoliopsida</taxon>
        <taxon>Liliopsida</taxon>
        <taxon>Poales</taxon>
        <taxon>Poaceae</taxon>
        <taxon>BOP clade</taxon>
        <taxon>Oryzoideae</taxon>
        <taxon>Oryzeae</taxon>
        <taxon>Oryzinae</taxon>
        <taxon>Oryza</taxon>
    </lineage>
</organism>
<keyword evidence="1" id="KW-0812">Transmembrane</keyword>
<evidence type="ECO:0000313" key="3">
    <source>
        <dbReference type="Proteomes" id="UP000006038"/>
    </source>
</evidence>
<sequence length="99" mass="11679">MKRSLVITCHTNDVYLALSSFLFFTTKFCCRPNKTQLMVLCYYLCHCFLSWFLLFFIGKCFGRKAGFYYYVKPVVIPVTYIFIITYFKKVSCSPKGINK</sequence>
<dbReference type="EnsemblPlants" id="OB08G30690.1">
    <property type="protein sequence ID" value="OB08G30690.1"/>
    <property type="gene ID" value="OB08G30690"/>
</dbReference>